<evidence type="ECO:0000259" key="1">
    <source>
        <dbReference type="Pfam" id="PF00266"/>
    </source>
</evidence>
<comment type="caution">
    <text evidence="2">The sequence shown here is derived from an EMBL/GenBank/DDBJ whole genome shotgun (WGS) entry which is preliminary data.</text>
</comment>
<keyword evidence="2" id="KW-0032">Aminotransferase</keyword>
<dbReference type="GO" id="GO:0008483">
    <property type="term" value="F:transaminase activity"/>
    <property type="evidence" value="ECO:0007669"/>
    <property type="project" value="UniProtKB-KW"/>
</dbReference>
<dbReference type="InterPro" id="IPR000192">
    <property type="entry name" value="Aminotrans_V_dom"/>
</dbReference>
<dbReference type="InterPro" id="IPR015424">
    <property type="entry name" value="PyrdxlP-dep_Trfase"/>
</dbReference>
<sequence length="558" mass="61147">MESPLLARIRDAVIGDDQVMWGPFGARRVTYADYTASGRALDFIERFVRDEVLPRYANTHTESSGTGLQTTRLREDARQIVNEAVGGDAETVVIFTGSGSTAAIDKIVHILGLRVPAGLEDRYALSAAIPAAERPVVFIGPFEHHSNELPWRESIADVVVIPEDHDGHVDLANLRAELVRYADRPLKIGSFSAASNVTGIVTDTHAISALLHEHGALSFWDFAAAAPYVDVAMYGPGPGEYKDAVFISPHKFVGGPGTPGVLVVRRAVLTNRVPTVPGGGTVDYVNPTDHHYIADPAHREEGGTPAIVESIRAGLVFQLKQAVGTDTIRALEEGFLREAIASWKTNPNIEILGNLDASRLSIVSFVIRRPGGRYLHHNFVVALLNDLFGIQSRGGCSCAGPYGHRLLGIDIERSHRFEQEIIAGCEGIKPGWVRVSFNYFISQTVFRYIVEAVHIVASHGWALLPQYRFDPQSGLWRHRDGLVEPPLRLSELSYDEAGELRWPSRHERAPESDLSGYLRFARELVESLGGGEPQPDGIVSANFEALRWFDLPAVSLLA</sequence>
<accession>A0A917WNM4</accession>
<dbReference type="EMBL" id="BMPI01000007">
    <property type="protein sequence ID" value="GGM16847.1"/>
    <property type="molecule type" value="Genomic_DNA"/>
</dbReference>
<dbReference type="InterPro" id="IPR015421">
    <property type="entry name" value="PyrdxlP-dep_Trfase_major"/>
</dbReference>
<evidence type="ECO:0000313" key="3">
    <source>
        <dbReference type="Proteomes" id="UP000642070"/>
    </source>
</evidence>
<reference evidence="2" key="2">
    <citation type="submission" date="2020-09" db="EMBL/GenBank/DDBJ databases">
        <authorList>
            <person name="Sun Q."/>
            <person name="Ohkuma M."/>
        </authorList>
    </citation>
    <scope>NUCLEOTIDE SEQUENCE</scope>
    <source>
        <strain evidence="2">JCM 19831</strain>
    </source>
</reference>
<dbReference type="InterPro" id="IPR015422">
    <property type="entry name" value="PyrdxlP-dep_Trfase_small"/>
</dbReference>
<evidence type="ECO:0000313" key="2">
    <source>
        <dbReference type="EMBL" id="GGM16847.1"/>
    </source>
</evidence>
<proteinExistence type="predicted"/>
<feature type="domain" description="Aminotransferase class V" evidence="1">
    <location>
        <begin position="44"/>
        <end position="437"/>
    </location>
</feature>
<dbReference type="RefSeq" id="WP_190249246.1">
    <property type="nucleotide sequence ID" value="NZ_BMPI01000007.1"/>
</dbReference>
<name>A0A917WNM4_9ACTN</name>
<protein>
    <submittedName>
        <fullName evidence="2">Aminotransferase</fullName>
    </submittedName>
</protein>
<dbReference type="Proteomes" id="UP000642070">
    <property type="component" value="Unassembled WGS sequence"/>
</dbReference>
<dbReference type="Gene3D" id="3.40.640.10">
    <property type="entry name" value="Type I PLP-dependent aspartate aminotransferase-like (Major domain)"/>
    <property type="match status" value="1"/>
</dbReference>
<dbReference type="AlphaFoldDB" id="A0A917WNM4"/>
<gene>
    <name evidence="2" type="ORF">GCM10007977_017620</name>
</gene>
<organism evidence="2 3">
    <name type="scientific">Dactylosporangium sucinum</name>
    <dbReference type="NCBI Taxonomy" id="1424081"/>
    <lineage>
        <taxon>Bacteria</taxon>
        <taxon>Bacillati</taxon>
        <taxon>Actinomycetota</taxon>
        <taxon>Actinomycetes</taxon>
        <taxon>Micromonosporales</taxon>
        <taxon>Micromonosporaceae</taxon>
        <taxon>Dactylosporangium</taxon>
    </lineage>
</organism>
<dbReference type="PANTHER" id="PTHR43686:SF1">
    <property type="entry name" value="AMINOTRAN_5 DOMAIN-CONTAINING PROTEIN"/>
    <property type="match status" value="1"/>
</dbReference>
<reference evidence="2" key="1">
    <citation type="journal article" date="2014" name="Int. J. Syst. Evol. Microbiol.">
        <title>Complete genome sequence of Corynebacterium casei LMG S-19264T (=DSM 44701T), isolated from a smear-ripened cheese.</title>
        <authorList>
            <consortium name="US DOE Joint Genome Institute (JGI-PGF)"/>
            <person name="Walter F."/>
            <person name="Albersmeier A."/>
            <person name="Kalinowski J."/>
            <person name="Ruckert C."/>
        </authorList>
    </citation>
    <scope>NUCLEOTIDE SEQUENCE</scope>
    <source>
        <strain evidence="2">JCM 19831</strain>
    </source>
</reference>
<dbReference type="Gene3D" id="3.90.1150.10">
    <property type="entry name" value="Aspartate Aminotransferase, domain 1"/>
    <property type="match status" value="1"/>
</dbReference>
<dbReference type="Pfam" id="PF00266">
    <property type="entry name" value="Aminotran_5"/>
    <property type="match status" value="1"/>
</dbReference>
<dbReference type="PANTHER" id="PTHR43686">
    <property type="entry name" value="SULFURTRANSFERASE-RELATED"/>
    <property type="match status" value="1"/>
</dbReference>
<keyword evidence="2" id="KW-0808">Transferase</keyword>
<dbReference type="SUPFAM" id="SSF53383">
    <property type="entry name" value="PLP-dependent transferases"/>
    <property type="match status" value="1"/>
</dbReference>
<keyword evidence="3" id="KW-1185">Reference proteome</keyword>